<sequence>MPQLKKKTHNLKPFKYEMTKRKENWRAFNDPIENHLKLPMELQSELVREIMSHNCYNFLAMMLDLPLLESSAEEVHCVSSVDTIIPPMKPPPRLSVCSEGERSIEDSKLSVRSSKTLGSAASPQVEDSKSQSLLSYISETASELTSEHSVTKASSDEDFDAQSDFVEVEKKVTTDHELVTKHKAILKFLGLPEAEAATWRVKETKDVSELSEMTLEEQGDFLINKIAVDFCEWLRELGGSEKSFINEEILKELFQIGMDNPASRAICIKRREKMVLYYKLAVFLRVPKKSFEEVLSLHLKWDAKMEKTPPKLKAFGKLLPKDLRFKTPKNKTAETWLEWNKISKEQLGFADVYSTIKDLRSTKEYCKWLKNHPEHKRPQYLVDQGMFGNMASISDENSPRSTLGDNKQNSPNETMDASSTLDEKNILPEKIEELFNVKLDRKKFQQMVRTEYSKNVSIFSRKNLRPTIV</sequence>
<protein>
    <submittedName>
        <fullName evidence="2">Uncharacterized protein</fullName>
    </submittedName>
</protein>
<proteinExistence type="predicted"/>
<evidence type="ECO:0000313" key="2">
    <source>
        <dbReference type="EMBL" id="JAT19872.1"/>
    </source>
</evidence>
<dbReference type="AlphaFoldDB" id="A0A1B6L837"/>
<evidence type="ECO:0000256" key="1">
    <source>
        <dbReference type="SAM" id="MobiDB-lite"/>
    </source>
</evidence>
<feature type="compositionally biased region" description="Polar residues" evidence="1">
    <location>
        <begin position="110"/>
        <end position="122"/>
    </location>
</feature>
<organism evidence="2">
    <name type="scientific">Graphocephala atropunctata</name>
    <dbReference type="NCBI Taxonomy" id="36148"/>
    <lineage>
        <taxon>Eukaryota</taxon>
        <taxon>Metazoa</taxon>
        <taxon>Ecdysozoa</taxon>
        <taxon>Arthropoda</taxon>
        <taxon>Hexapoda</taxon>
        <taxon>Insecta</taxon>
        <taxon>Pterygota</taxon>
        <taxon>Neoptera</taxon>
        <taxon>Paraneoptera</taxon>
        <taxon>Hemiptera</taxon>
        <taxon>Auchenorrhyncha</taxon>
        <taxon>Membracoidea</taxon>
        <taxon>Cicadellidae</taxon>
        <taxon>Cicadellinae</taxon>
        <taxon>Cicadellini</taxon>
        <taxon>Graphocephala</taxon>
    </lineage>
</organism>
<reference evidence="2" key="1">
    <citation type="submission" date="2015-11" db="EMBL/GenBank/DDBJ databases">
        <title>De novo transcriptome assembly of four potential Pierce s Disease insect vectors from Arizona vineyards.</title>
        <authorList>
            <person name="Tassone E.E."/>
        </authorList>
    </citation>
    <scope>NUCLEOTIDE SEQUENCE</scope>
</reference>
<feature type="compositionally biased region" description="Polar residues" evidence="1">
    <location>
        <begin position="391"/>
        <end position="420"/>
    </location>
</feature>
<gene>
    <name evidence="2" type="ORF">g.7696</name>
</gene>
<dbReference type="EMBL" id="GEBQ01020105">
    <property type="protein sequence ID" value="JAT19872.1"/>
    <property type="molecule type" value="Transcribed_RNA"/>
</dbReference>
<name>A0A1B6L837_9HEMI</name>
<feature type="region of interest" description="Disordered" evidence="1">
    <location>
        <begin position="107"/>
        <end position="126"/>
    </location>
</feature>
<feature type="region of interest" description="Disordered" evidence="1">
    <location>
        <begin position="391"/>
        <end position="422"/>
    </location>
</feature>
<accession>A0A1B6L837</accession>